<sequence>MNRQVSAEQRTATVARLLQLRQAGTLTGEHVRLAAAGHGVAARTVRRWLHRGDQQQRAARPEWHRLSDTDREAYAYFRGNVAALARARAAVVAGESRAAGVPVPQFLIDGWAGAAPAALRTLQRAFAEQMTPAERAYWKTGEAGRRAADTYLQRPWTPRNQVWELDHKLLPILLLPRRGGAVQPWLTSVIDDGTRALLGWAITLTPSTATVLTALRMALTHEPDRGPFGAVPAHTRIDRGLEFAAEAVTDALAALVVGQHRLPGFTPHLKGKIERIHLTIEQTLLGGLPGYTHGPRDAAGRLHGPLSDRARDRENADTAAVRPMRLERFVTDYFAPWVAWYNTERPHSMIGGLTPLQAWNEDPAALHRVDERLLRHLLLAGEDKKVGPYGIRHNKLDYTAPELHGRGGQIVQIRYMPHDDRRIEVYAGGEHLCTAYPQGQLTDAQRDEFRRHAKDEAKRLAAARRRASRQARTVLAPLSDGQTGEAETRLVARADADQAGRRRDDEALRRRASTSLLGLVEPYALPPGQTYPKPTDENGR</sequence>
<dbReference type="SUPFAM" id="SSF53098">
    <property type="entry name" value="Ribonuclease H-like"/>
    <property type="match status" value="1"/>
</dbReference>
<dbReference type="InterPro" id="IPR001584">
    <property type="entry name" value="Integrase_cat-core"/>
</dbReference>
<dbReference type="Proteomes" id="UP000679690">
    <property type="component" value="Unassembled WGS sequence"/>
</dbReference>
<accession>A0ABS3UUD7</accession>
<evidence type="ECO:0000313" key="4">
    <source>
        <dbReference type="Proteomes" id="UP000679690"/>
    </source>
</evidence>
<dbReference type="PROSITE" id="PS50994">
    <property type="entry name" value="INTEGRASE"/>
    <property type="match status" value="1"/>
</dbReference>
<dbReference type="InterPro" id="IPR036397">
    <property type="entry name" value="RNaseH_sf"/>
</dbReference>
<protein>
    <submittedName>
        <fullName evidence="3">Mu transposase C-terminal domain-containing protein</fullName>
    </submittedName>
</protein>
<dbReference type="InterPro" id="IPR012337">
    <property type="entry name" value="RNaseH-like_sf"/>
</dbReference>
<dbReference type="EMBL" id="JAGFNS010000026">
    <property type="protein sequence ID" value="MBO3742205.1"/>
    <property type="molecule type" value="Genomic_DNA"/>
</dbReference>
<name>A0ABS3UUD7_9ACTN</name>
<comment type="caution">
    <text evidence="3">The sequence shown here is derived from an EMBL/GenBank/DDBJ whole genome shotgun (WGS) entry which is preliminary data.</text>
</comment>
<feature type="domain" description="Integrase catalytic" evidence="2">
    <location>
        <begin position="154"/>
        <end position="363"/>
    </location>
</feature>
<dbReference type="InterPro" id="IPR015378">
    <property type="entry name" value="Transposase-like_Mu_C"/>
</dbReference>
<keyword evidence="4" id="KW-1185">Reference proteome</keyword>
<feature type="region of interest" description="Disordered" evidence="1">
    <location>
        <begin position="519"/>
        <end position="540"/>
    </location>
</feature>
<dbReference type="Gene3D" id="3.30.420.10">
    <property type="entry name" value="Ribonuclease H-like superfamily/Ribonuclease H"/>
    <property type="match status" value="1"/>
</dbReference>
<gene>
    <name evidence="3" type="ORF">J5X75_32340</name>
</gene>
<dbReference type="SUPFAM" id="SSF50610">
    <property type="entry name" value="mu transposase, C-terminal domain"/>
    <property type="match status" value="1"/>
</dbReference>
<dbReference type="RefSeq" id="WP_208471397.1">
    <property type="nucleotide sequence ID" value="NZ_JAGFNS010000026.1"/>
</dbReference>
<reference evidence="3 4" key="1">
    <citation type="submission" date="2021-03" db="EMBL/GenBank/DDBJ databases">
        <title>Actinoplanes flavus sp. nov., a novel actinomycete isolated from Coconut Palm rhizosphere soil.</title>
        <authorList>
            <person name="Luo X."/>
        </authorList>
    </citation>
    <scope>NUCLEOTIDE SEQUENCE [LARGE SCALE GENOMIC DNA]</scope>
    <source>
        <strain evidence="3 4">NEAU-H7</strain>
    </source>
</reference>
<proteinExistence type="predicted"/>
<dbReference type="InterPro" id="IPR009004">
    <property type="entry name" value="Transposase_Mu_C"/>
</dbReference>
<evidence type="ECO:0000259" key="2">
    <source>
        <dbReference type="PROSITE" id="PS50994"/>
    </source>
</evidence>
<evidence type="ECO:0000313" key="3">
    <source>
        <dbReference type="EMBL" id="MBO3742205.1"/>
    </source>
</evidence>
<evidence type="ECO:0000256" key="1">
    <source>
        <dbReference type="SAM" id="MobiDB-lite"/>
    </source>
</evidence>
<dbReference type="Pfam" id="PF09299">
    <property type="entry name" value="Mu-transpos_C"/>
    <property type="match status" value="1"/>
</dbReference>
<organism evidence="3 4">
    <name type="scientific">Actinoplanes flavus</name>
    <dbReference type="NCBI Taxonomy" id="2820290"/>
    <lineage>
        <taxon>Bacteria</taxon>
        <taxon>Bacillati</taxon>
        <taxon>Actinomycetota</taxon>
        <taxon>Actinomycetes</taxon>
        <taxon>Micromonosporales</taxon>
        <taxon>Micromonosporaceae</taxon>
        <taxon>Actinoplanes</taxon>
    </lineage>
</organism>